<organism evidence="1 2">
    <name type="scientific">Mycetocola miduiensis</name>
    <dbReference type="NCBI Taxonomy" id="995034"/>
    <lineage>
        <taxon>Bacteria</taxon>
        <taxon>Bacillati</taxon>
        <taxon>Actinomycetota</taxon>
        <taxon>Actinomycetes</taxon>
        <taxon>Micrococcales</taxon>
        <taxon>Microbacteriaceae</taxon>
        <taxon>Mycetocola</taxon>
    </lineage>
</organism>
<dbReference type="STRING" id="995034.SAMN05216219_1841"/>
<proteinExistence type="predicted"/>
<sequence>MNLLGGSPLDVSVYGQSGLPRGRGVRGHRADPRTTTTTEIAGLRVASAASVWASLGLLPVETLVIIGDYFCRVWREGFLRPDVGREPLTTRAKLAAALGAGRRVGAAKLREALDLIREDAWSPMESLCRLILVTAGLPEPVLNTDVYGRDGGFLACVDLAYPRYRIAIEYQGQLHGALYAKDIERLEALRREGWIVIQVSSTLIGRREVLVARVREALESRGWRP</sequence>
<dbReference type="AlphaFoldDB" id="A0A1I5BA64"/>
<keyword evidence="2" id="KW-1185">Reference proteome</keyword>
<name>A0A1I5BA64_9MICO</name>
<dbReference type="EMBL" id="FOVM01000004">
    <property type="protein sequence ID" value="SFN71593.1"/>
    <property type="molecule type" value="Genomic_DNA"/>
</dbReference>
<dbReference type="OrthoDB" id="3173471at2"/>
<accession>A0A1I5BA64</accession>
<reference evidence="2" key="1">
    <citation type="submission" date="2016-10" db="EMBL/GenBank/DDBJ databases">
        <authorList>
            <person name="Varghese N."/>
            <person name="Submissions S."/>
        </authorList>
    </citation>
    <scope>NUCLEOTIDE SEQUENCE [LARGE SCALE GENOMIC DNA]</scope>
    <source>
        <strain evidence="2">CGMCC 1.11101</strain>
    </source>
</reference>
<gene>
    <name evidence="1" type="ORF">SAMN05216219_1841</name>
</gene>
<evidence type="ECO:0000313" key="2">
    <source>
        <dbReference type="Proteomes" id="UP000198867"/>
    </source>
</evidence>
<evidence type="ECO:0008006" key="3">
    <source>
        <dbReference type="Google" id="ProtNLM"/>
    </source>
</evidence>
<dbReference type="InterPro" id="IPR011335">
    <property type="entry name" value="Restrct_endonuc-II-like"/>
</dbReference>
<protein>
    <recommendedName>
        <fullName evidence="3">DUF559 domain-containing protein</fullName>
    </recommendedName>
</protein>
<dbReference type="SUPFAM" id="SSF52980">
    <property type="entry name" value="Restriction endonuclease-like"/>
    <property type="match status" value="1"/>
</dbReference>
<evidence type="ECO:0000313" key="1">
    <source>
        <dbReference type="EMBL" id="SFN71593.1"/>
    </source>
</evidence>
<dbReference type="RefSeq" id="WP_090710725.1">
    <property type="nucleotide sequence ID" value="NZ_FOVM01000004.1"/>
</dbReference>
<dbReference type="Proteomes" id="UP000198867">
    <property type="component" value="Unassembled WGS sequence"/>
</dbReference>